<evidence type="ECO:0000256" key="9">
    <source>
        <dbReference type="SAM" id="MobiDB-lite"/>
    </source>
</evidence>
<protein>
    <recommendedName>
        <fullName evidence="8">Ribonuclease Z</fullName>
        <shortName evidence="8">RNase Z</shortName>
        <ecNumber evidence="8">3.1.26.11</ecNumber>
    </recommendedName>
    <alternativeName>
        <fullName evidence="8">tRNA 3 endonuclease</fullName>
    </alternativeName>
    <alternativeName>
        <fullName evidence="8">tRNase Z</fullName>
    </alternativeName>
</protein>
<evidence type="ECO:0000256" key="7">
    <source>
        <dbReference type="ARBA" id="ARBA00022833"/>
    </source>
</evidence>
<dbReference type="Gene3D" id="3.60.15.10">
    <property type="entry name" value="Ribonuclease Z/Hydroxyacylglutathione hydrolase-like"/>
    <property type="match status" value="1"/>
</dbReference>
<keyword evidence="7 8" id="KW-0862">Zinc</keyword>
<gene>
    <name evidence="8" type="primary">rnz</name>
    <name evidence="10" type="ORF">A4R35_10495</name>
</gene>
<sequence length="318" mass="34557">MIDICMLGTGGMMPLPGRWLSCALVRCGASLTLLDCGEGTQIPWKSLGWGFRQLGAICLTHMHADHVAGLPGVLFMVAHAGRTEPLQLYGPPGTAYVVEGLLRIAGDLPFPLHVQELQGGERLVLPGGLQGSCAPAQHGIPCLAYRLELPRRPQFQVERAQALGLPVQYWSRLQHGESVEYEGRLITPDQVLGPPRRGISLAFITDTRPTTRLSAFARDVDLLICESMYDDPADLPLARAHAHMLAEEAARLAREASARALLLTHFSPKINDPSSAEKAARRIFRATRAARDGEILTLSYPPAPGEQQERSQSAEPAD</sequence>
<reference evidence="10 11" key="1">
    <citation type="submission" date="2016-08" db="EMBL/GenBank/DDBJ databases">
        <title>Analysis of Carbohydrate Active Enzymes in Thermogemmatispora T81 Reveals Carbohydrate Degradation Ability.</title>
        <authorList>
            <person name="Tomazini A."/>
            <person name="Lal S."/>
            <person name="Stott M."/>
            <person name="Henrissat B."/>
            <person name="Polikarpov I."/>
            <person name="Sparling R."/>
            <person name="Levin D.B."/>
        </authorList>
    </citation>
    <scope>NUCLEOTIDE SEQUENCE [LARGE SCALE GENOMIC DNA]</scope>
    <source>
        <strain evidence="10 11">T81</strain>
    </source>
</reference>
<dbReference type="RefSeq" id="WP_112429146.1">
    <property type="nucleotide sequence ID" value="NZ_MCIF01000002.1"/>
</dbReference>
<dbReference type="Proteomes" id="UP000248706">
    <property type="component" value="Unassembled WGS sequence"/>
</dbReference>
<dbReference type="OrthoDB" id="9800940at2"/>
<dbReference type="InterPro" id="IPR036866">
    <property type="entry name" value="RibonucZ/Hydroxyglut_hydro"/>
</dbReference>
<feature type="binding site" evidence="8">
    <location>
        <position position="206"/>
    </location>
    <ligand>
        <name>Zn(2+)</name>
        <dbReference type="ChEBI" id="CHEBI:29105"/>
        <label>2</label>
        <note>catalytic</note>
    </ligand>
</feature>
<proteinExistence type="inferred from homology"/>
<feature type="binding site" evidence="8">
    <location>
        <position position="65"/>
    </location>
    <ligand>
        <name>Zn(2+)</name>
        <dbReference type="ChEBI" id="CHEBI:29105"/>
        <label>2</label>
        <note>catalytic</note>
    </ligand>
</feature>
<dbReference type="NCBIfam" id="NF000801">
    <property type="entry name" value="PRK00055.1-3"/>
    <property type="match status" value="1"/>
</dbReference>
<feature type="binding site" evidence="8">
    <location>
        <position position="63"/>
    </location>
    <ligand>
        <name>Zn(2+)</name>
        <dbReference type="ChEBI" id="CHEBI:29105"/>
        <label>1</label>
        <note>catalytic</note>
    </ligand>
</feature>
<dbReference type="InterPro" id="IPR013471">
    <property type="entry name" value="RNase_Z/BN"/>
</dbReference>
<feature type="binding site" evidence="8">
    <location>
        <position position="206"/>
    </location>
    <ligand>
        <name>Zn(2+)</name>
        <dbReference type="ChEBI" id="CHEBI:29105"/>
        <label>1</label>
        <note>catalytic</note>
    </ligand>
</feature>
<feature type="binding site" evidence="8">
    <location>
        <position position="61"/>
    </location>
    <ligand>
        <name>Zn(2+)</name>
        <dbReference type="ChEBI" id="CHEBI:29105"/>
        <label>1</label>
        <note>catalytic</note>
    </ligand>
</feature>
<keyword evidence="6 8" id="KW-0378">Hydrolase</keyword>
<feature type="binding site" evidence="8">
    <location>
        <position position="66"/>
    </location>
    <ligand>
        <name>Zn(2+)</name>
        <dbReference type="ChEBI" id="CHEBI:29105"/>
        <label>2</label>
        <note>catalytic</note>
    </ligand>
</feature>
<keyword evidence="11" id="KW-1185">Reference proteome</keyword>
<dbReference type="EMBL" id="MCIF01000002">
    <property type="protein sequence ID" value="RAQ95963.1"/>
    <property type="molecule type" value="Genomic_DNA"/>
</dbReference>
<dbReference type="PANTHER" id="PTHR46018:SF2">
    <property type="entry name" value="ZINC PHOSPHODIESTERASE ELAC PROTEIN 1"/>
    <property type="match status" value="1"/>
</dbReference>
<evidence type="ECO:0000313" key="10">
    <source>
        <dbReference type="EMBL" id="RAQ95963.1"/>
    </source>
</evidence>
<feature type="binding site" evidence="8">
    <location>
        <position position="265"/>
    </location>
    <ligand>
        <name>Zn(2+)</name>
        <dbReference type="ChEBI" id="CHEBI:29105"/>
        <label>2</label>
        <note>catalytic</note>
    </ligand>
</feature>
<comment type="function">
    <text evidence="8">Zinc phosphodiesterase, which displays some tRNA 3'-processing endonuclease activity. Probably involved in tRNA maturation, by removing a 3'-trailer from precursor tRNA.</text>
</comment>
<dbReference type="PANTHER" id="PTHR46018">
    <property type="entry name" value="ZINC PHOSPHODIESTERASE ELAC PROTEIN 1"/>
    <property type="match status" value="1"/>
</dbReference>
<name>A0A328VK35_9CHLR</name>
<evidence type="ECO:0000313" key="11">
    <source>
        <dbReference type="Proteomes" id="UP000248706"/>
    </source>
</evidence>
<comment type="cofactor">
    <cofactor evidence="8">
        <name>Zn(2+)</name>
        <dbReference type="ChEBI" id="CHEBI:29105"/>
    </cofactor>
    <text evidence="8">Binds 2 Zn(2+) ions.</text>
</comment>
<evidence type="ECO:0000256" key="5">
    <source>
        <dbReference type="ARBA" id="ARBA00022759"/>
    </source>
</evidence>
<keyword evidence="5 8" id="KW-0255">Endonuclease</keyword>
<comment type="caution">
    <text evidence="10">The sequence shown here is derived from an EMBL/GenBank/DDBJ whole genome shotgun (WGS) entry which is preliminary data.</text>
</comment>
<keyword evidence="3 8" id="KW-0540">Nuclease</keyword>
<comment type="subunit">
    <text evidence="1 8">Homodimer.</text>
</comment>
<evidence type="ECO:0000256" key="8">
    <source>
        <dbReference type="HAMAP-Rule" id="MF_01818"/>
    </source>
</evidence>
<comment type="similarity">
    <text evidence="8">Belongs to the RNase Z family.</text>
</comment>
<dbReference type="Pfam" id="PF23023">
    <property type="entry name" value="Anti-Pycsar_Apyc1"/>
    <property type="match status" value="1"/>
</dbReference>
<feature type="region of interest" description="Disordered" evidence="9">
    <location>
        <begin position="294"/>
        <end position="318"/>
    </location>
</feature>
<dbReference type="EC" id="3.1.26.11" evidence="8"/>
<evidence type="ECO:0000256" key="3">
    <source>
        <dbReference type="ARBA" id="ARBA00022722"/>
    </source>
</evidence>
<keyword evidence="4 8" id="KW-0479">Metal-binding</keyword>
<evidence type="ECO:0000256" key="4">
    <source>
        <dbReference type="ARBA" id="ARBA00022723"/>
    </source>
</evidence>
<dbReference type="CDD" id="cd07717">
    <property type="entry name" value="RNaseZ_ZiPD-like_MBL-fold"/>
    <property type="match status" value="1"/>
</dbReference>
<evidence type="ECO:0000256" key="6">
    <source>
        <dbReference type="ARBA" id="ARBA00022801"/>
    </source>
</evidence>
<keyword evidence="2 8" id="KW-0819">tRNA processing</keyword>
<accession>A0A328VK35</accession>
<feature type="binding site" evidence="8">
    <location>
        <position position="138"/>
    </location>
    <ligand>
        <name>Zn(2+)</name>
        <dbReference type="ChEBI" id="CHEBI:29105"/>
        <label>1</label>
        <note>catalytic</note>
    </ligand>
</feature>
<evidence type="ECO:0000256" key="1">
    <source>
        <dbReference type="ARBA" id="ARBA00011738"/>
    </source>
</evidence>
<dbReference type="SUPFAM" id="SSF56281">
    <property type="entry name" value="Metallo-hydrolase/oxidoreductase"/>
    <property type="match status" value="1"/>
</dbReference>
<dbReference type="GO" id="GO:0042781">
    <property type="term" value="F:3'-tRNA processing endoribonuclease activity"/>
    <property type="evidence" value="ECO:0007669"/>
    <property type="project" value="UniProtKB-UniRule"/>
</dbReference>
<dbReference type="HAMAP" id="MF_01818">
    <property type="entry name" value="RNase_Z_BN"/>
    <property type="match status" value="1"/>
</dbReference>
<comment type="catalytic activity">
    <reaction evidence="8">
        <text>Endonucleolytic cleavage of RNA, removing extra 3' nucleotides from tRNA precursor, generating 3' termini of tRNAs. A 3'-hydroxy group is left at the tRNA terminus and a 5'-phosphoryl group is left at the trailer molecule.</text>
        <dbReference type="EC" id="3.1.26.11"/>
    </reaction>
</comment>
<dbReference type="AlphaFoldDB" id="A0A328VK35"/>
<evidence type="ECO:0000256" key="2">
    <source>
        <dbReference type="ARBA" id="ARBA00022694"/>
    </source>
</evidence>
<feature type="active site" description="Proton acceptor" evidence="8">
    <location>
        <position position="65"/>
    </location>
</feature>
<dbReference type="GO" id="GO:0008270">
    <property type="term" value="F:zinc ion binding"/>
    <property type="evidence" value="ECO:0007669"/>
    <property type="project" value="UniProtKB-UniRule"/>
</dbReference>
<organism evidence="10 11">
    <name type="scientific">Thermogemmatispora tikiterensis</name>
    <dbReference type="NCBI Taxonomy" id="1825093"/>
    <lineage>
        <taxon>Bacteria</taxon>
        <taxon>Bacillati</taxon>
        <taxon>Chloroflexota</taxon>
        <taxon>Ktedonobacteria</taxon>
        <taxon>Thermogemmatisporales</taxon>
        <taxon>Thermogemmatisporaceae</taxon>
        <taxon>Thermogemmatispora</taxon>
    </lineage>
</organism>